<dbReference type="GO" id="GO:0007059">
    <property type="term" value="P:chromosome segregation"/>
    <property type="evidence" value="ECO:0007669"/>
    <property type="project" value="UniProtKB-KW"/>
</dbReference>
<dbReference type="PANTHER" id="PTHR30349:SF77">
    <property type="entry name" value="TYROSINE RECOMBINASE XERC"/>
    <property type="match status" value="1"/>
</dbReference>
<gene>
    <name evidence="12" type="ORF">A6M13_05215</name>
</gene>
<proteinExistence type="predicted"/>
<dbReference type="Gene3D" id="1.10.443.10">
    <property type="entry name" value="Intergrase catalytic core"/>
    <property type="match status" value="1"/>
</dbReference>
<dbReference type="PROSITE" id="PS51898">
    <property type="entry name" value="TYR_RECOMBINASE"/>
    <property type="match status" value="1"/>
</dbReference>
<dbReference type="RefSeq" id="WP_066547253.1">
    <property type="nucleotide sequence ID" value="NZ_MASJ01000039.1"/>
</dbReference>
<keyword evidence="7" id="KW-0233">DNA recombination</keyword>
<dbReference type="PANTHER" id="PTHR30349">
    <property type="entry name" value="PHAGE INTEGRASE-RELATED"/>
    <property type="match status" value="1"/>
</dbReference>
<dbReference type="EMBL" id="MASJ01000039">
    <property type="protein sequence ID" value="OCS82801.1"/>
    <property type="molecule type" value="Genomic_DNA"/>
</dbReference>
<organism evidence="12 13">
    <name type="scientific">Caryophanon tenue</name>
    <dbReference type="NCBI Taxonomy" id="33978"/>
    <lineage>
        <taxon>Bacteria</taxon>
        <taxon>Bacillati</taxon>
        <taxon>Bacillota</taxon>
        <taxon>Bacilli</taxon>
        <taxon>Bacillales</taxon>
        <taxon>Caryophanaceae</taxon>
        <taxon>Caryophanon</taxon>
    </lineage>
</organism>
<evidence type="ECO:0000256" key="7">
    <source>
        <dbReference type="ARBA" id="ARBA00023172"/>
    </source>
</evidence>
<dbReference type="Pfam" id="PF02899">
    <property type="entry name" value="Phage_int_SAM_1"/>
    <property type="match status" value="1"/>
</dbReference>
<dbReference type="STRING" id="33978.A6M13_05215"/>
<comment type="subcellular location">
    <subcellularLocation>
        <location evidence="1">Cytoplasm</location>
    </subcellularLocation>
</comment>
<evidence type="ECO:0000256" key="6">
    <source>
        <dbReference type="ARBA" id="ARBA00023125"/>
    </source>
</evidence>
<dbReference type="Gene3D" id="1.10.150.130">
    <property type="match status" value="1"/>
</dbReference>
<dbReference type="InterPro" id="IPR050090">
    <property type="entry name" value="Tyrosine_recombinase_XerCD"/>
</dbReference>
<dbReference type="GO" id="GO:0005737">
    <property type="term" value="C:cytoplasm"/>
    <property type="evidence" value="ECO:0007669"/>
    <property type="project" value="UniProtKB-SubCell"/>
</dbReference>
<evidence type="ECO:0000256" key="8">
    <source>
        <dbReference type="ARBA" id="ARBA00023306"/>
    </source>
</evidence>
<dbReference type="InterPro" id="IPR010998">
    <property type="entry name" value="Integrase_recombinase_N"/>
</dbReference>
<dbReference type="Proteomes" id="UP000093199">
    <property type="component" value="Unassembled WGS sequence"/>
</dbReference>
<keyword evidence="4" id="KW-0159">Chromosome partition</keyword>
<dbReference type="SUPFAM" id="SSF56349">
    <property type="entry name" value="DNA breaking-rejoining enzymes"/>
    <property type="match status" value="1"/>
</dbReference>
<keyword evidence="2" id="KW-0963">Cytoplasm</keyword>
<dbReference type="InterPro" id="IPR002104">
    <property type="entry name" value="Integrase_catalytic"/>
</dbReference>
<feature type="domain" description="Core-binding (CB)" evidence="11">
    <location>
        <begin position="2"/>
        <end position="106"/>
    </location>
</feature>
<dbReference type="InterPro" id="IPR004107">
    <property type="entry name" value="Integrase_SAM-like_N"/>
</dbReference>
<dbReference type="InterPro" id="IPR044068">
    <property type="entry name" value="CB"/>
</dbReference>
<dbReference type="GO" id="GO:0006310">
    <property type="term" value="P:DNA recombination"/>
    <property type="evidence" value="ECO:0007669"/>
    <property type="project" value="UniProtKB-KW"/>
</dbReference>
<comment type="caution">
    <text evidence="12">The sequence shown here is derived from an EMBL/GenBank/DDBJ whole genome shotgun (WGS) entry which is preliminary data.</text>
</comment>
<reference evidence="12 13" key="1">
    <citation type="submission" date="2016-07" db="EMBL/GenBank/DDBJ databases">
        <title>Caryophanon tenue genome sequencing.</title>
        <authorList>
            <person name="Verma A."/>
            <person name="Pal Y."/>
            <person name="Krishnamurthi S."/>
        </authorList>
    </citation>
    <scope>NUCLEOTIDE SEQUENCE [LARGE SCALE GENOMIC DNA]</scope>
    <source>
        <strain evidence="12 13">DSM 14152</strain>
    </source>
</reference>
<dbReference type="GO" id="GO:0015074">
    <property type="term" value="P:DNA integration"/>
    <property type="evidence" value="ECO:0007669"/>
    <property type="project" value="UniProtKB-KW"/>
</dbReference>
<accession>A0A1C0Y6M2</accession>
<dbReference type="InterPro" id="IPR013762">
    <property type="entry name" value="Integrase-like_cat_sf"/>
</dbReference>
<keyword evidence="13" id="KW-1185">Reference proteome</keyword>
<keyword evidence="6 9" id="KW-0238">DNA-binding</keyword>
<protein>
    <submittedName>
        <fullName evidence="12">Recombinase XerC</fullName>
    </submittedName>
</protein>
<keyword evidence="3" id="KW-0132">Cell division</keyword>
<keyword evidence="8" id="KW-0131">Cell cycle</keyword>
<dbReference type="InterPro" id="IPR011010">
    <property type="entry name" value="DNA_brk_join_enz"/>
</dbReference>
<evidence type="ECO:0000256" key="5">
    <source>
        <dbReference type="ARBA" id="ARBA00022908"/>
    </source>
</evidence>
<evidence type="ECO:0000256" key="2">
    <source>
        <dbReference type="ARBA" id="ARBA00022490"/>
    </source>
</evidence>
<dbReference type="PROSITE" id="PS51900">
    <property type="entry name" value="CB"/>
    <property type="match status" value="1"/>
</dbReference>
<sequence length="315" mass="36454">MQNYPKFLRDFLIYLTTIKGKSKRTREEYEYDLVLFFRFHLCMQQNLPLETLENVSIRDIAVDDVRDITLEDLYVFLEYCEEIRHNSASSRARKVATLRAFFKYMRGKRKLIDDNPAEELESPKQVKRRPIYLKVDEAQSLLQATKSGSHYERNHCIITFFLHLGLRVSELCNLNMSSLQGDQLRIIGKGNKERIVFCNDICLEALHAYKAVRTPYKGDEVDEPLFTSQKGTRLTRQRIAKMLKAVSENAELTKGGITPHKLRHTSATLMYQAGADIRSLQHILGHSSVATTQIYTHIEDDSIRDVLAKNPLNKK</sequence>
<dbReference type="GO" id="GO:0003677">
    <property type="term" value="F:DNA binding"/>
    <property type="evidence" value="ECO:0007669"/>
    <property type="project" value="UniProtKB-UniRule"/>
</dbReference>
<evidence type="ECO:0000256" key="3">
    <source>
        <dbReference type="ARBA" id="ARBA00022618"/>
    </source>
</evidence>
<evidence type="ECO:0000256" key="4">
    <source>
        <dbReference type="ARBA" id="ARBA00022829"/>
    </source>
</evidence>
<evidence type="ECO:0000313" key="12">
    <source>
        <dbReference type="EMBL" id="OCS82801.1"/>
    </source>
</evidence>
<dbReference type="AlphaFoldDB" id="A0A1C0Y6M2"/>
<keyword evidence="5" id="KW-0229">DNA integration</keyword>
<dbReference type="GO" id="GO:0051301">
    <property type="term" value="P:cell division"/>
    <property type="evidence" value="ECO:0007669"/>
    <property type="project" value="UniProtKB-KW"/>
</dbReference>
<name>A0A1C0Y6M2_9BACL</name>
<evidence type="ECO:0000256" key="1">
    <source>
        <dbReference type="ARBA" id="ARBA00004496"/>
    </source>
</evidence>
<evidence type="ECO:0000259" key="11">
    <source>
        <dbReference type="PROSITE" id="PS51900"/>
    </source>
</evidence>
<evidence type="ECO:0000259" key="10">
    <source>
        <dbReference type="PROSITE" id="PS51898"/>
    </source>
</evidence>
<dbReference type="Pfam" id="PF00589">
    <property type="entry name" value="Phage_integrase"/>
    <property type="match status" value="1"/>
</dbReference>
<evidence type="ECO:0000256" key="9">
    <source>
        <dbReference type="PROSITE-ProRule" id="PRU01248"/>
    </source>
</evidence>
<evidence type="ECO:0000313" key="13">
    <source>
        <dbReference type="Proteomes" id="UP000093199"/>
    </source>
</evidence>
<dbReference type="OrthoDB" id="9801717at2"/>
<feature type="domain" description="Tyr recombinase" evidence="10">
    <location>
        <begin position="128"/>
        <end position="308"/>
    </location>
</feature>